<protein>
    <submittedName>
        <fullName evidence="1">Uncharacterized protein</fullName>
    </submittedName>
</protein>
<name>A0A8S5U102_9CAUD</name>
<dbReference type="EMBL" id="BK015978">
    <property type="protein sequence ID" value="DAF88137.1"/>
    <property type="molecule type" value="Genomic_DNA"/>
</dbReference>
<proteinExistence type="predicted"/>
<reference evidence="1" key="1">
    <citation type="journal article" date="2021" name="Proc. Natl. Acad. Sci. U.S.A.">
        <title>A Catalog of Tens of Thousands of Viruses from Human Metagenomes Reveals Hidden Associations with Chronic Diseases.</title>
        <authorList>
            <person name="Tisza M.J."/>
            <person name="Buck C.B."/>
        </authorList>
    </citation>
    <scope>NUCLEOTIDE SEQUENCE</scope>
    <source>
        <strain evidence="1">Ctub511</strain>
    </source>
</reference>
<organism evidence="1">
    <name type="scientific">Siphoviridae sp. ctub511</name>
    <dbReference type="NCBI Taxonomy" id="2825714"/>
    <lineage>
        <taxon>Viruses</taxon>
        <taxon>Duplodnaviria</taxon>
        <taxon>Heunggongvirae</taxon>
        <taxon>Uroviricota</taxon>
        <taxon>Caudoviricetes</taxon>
    </lineage>
</organism>
<accession>A0A8S5U102</accession>
<sequence length="45" mass="5086">MSPKIFNKNGDNKNVDISMVISIKNILVTNVTKNIYTYIGKTKKV</sequence>
<evidence type="ECO:0000313" key="1">
    <source>
        <dbReference type="EMBL" id="DAF88137.1"/>
    </source>
</evidence>